<keyword evidence="4" id="KW-1185">Reference proteome</keyword>
<dbReference type="PROSITE" id="PS50994">
    <property type="entry name" value="INTEGRASE"/>
    <property type="match status" value="1"/>
</dbReference>
<dbReference type="Gene3D" id="1.10.340.70">
    <property type="match status" value="1"/>
</dbReference>
<dbReference type="Gene3D" id="3.30.420.10">
    <property type="entry name" value="Ribonuclease H-like superfamily/Ribonuclease H"/>
    <property type="match status" value="1"/>
</dbReference>
<dbReference type="InterPro" id="IPR036397">
    <property type="entry name" value="RNaseH_sf"/>
</dbReference>
<evidence type="ECO:0000313" key="4">
    <source>
        <dbReference type="Proteomes" id="UP000326396"/>
    </source>
</evidence>
<dbReference type="EMBL" id="SZYD01000017">
    <property type="protein sequence ID" value="KAD3069344.1"/>
    <property type="molecule type" value="Genomic_DNA"/>
</dbReference>
<dbReference type="InterPro" id="IPR012337">
    <property type="entry name" value="RNaseH-like_sf"/>
</dbReference>
<evidence type="ECO:0000259" key="2">
    <source>
        <dbReference type="PROSITE" id="PS50994"/>
    </source>
</evidence>
<evidence type="ECO:0000313" key="3">
    <source>
        <dbReference type="EMBL" id="KAD3069344.1"/>
    </source>
</evidence>
<dbReference type="Pfam" id="PF17921">
    <property type="entry name" value="Integrase_H2C2"/>
    <property type="match status" value="1"/>
</dbReference>
<dbReference type="InterPro" id="IPR043128">
    <property type="entry name" value="Rev_trsase/Diguanyl_cyclase"/>
</dbReference>
<sequence>MFQTKVEYLGHIINGKGVAMDPIKIQAVVDWPAPTSIKGLRGFLGLTGYYRKFIQHYGSIARPLTDLTKKNAFLWSDMAQQAFEQLKQALVTTPVLTLPDFSQPFVIECDASGRGIGAVLMQHQKPIAFFSKGLSDRKLSKSVYDREMMALVLAVQHWRQYLLGTRFIVYTDQKSLKFLLQQRVTTPDQQNWVAKLLGYDFEIQYKPGRSNRAADALSRQAEFGQLATLTASKYLQELLHEFHTTTTGGHSGYYRTYRRIAANLYWPGMTSTVKEFVKACDVCQRCKASTVMPGGLLQPLAIPEAIWEDLSMDFIGGLPLSKGCNVILAVVDRLSKYAHFMAVKHPYTAKGIAEVFVKEVIRHHGIPKTIIRDCDPLFISKFWQEIFCLQGTKLQMSSAYHPETDGQTEVVNRCLEAYLRLSPFEIVYGRRPPTIFHYGQGEIRVEAVAQELKDRDAALQLLKHHLARAQSLMKSNADKH</sequence>
<dbReference type="SUPFAM" id="SSF56672">
    <property type="entry name" value="DNA/RNA polymerases"/>
    <property type="match status" value="1"/>
</dbReference>
<dbReference type="SUPFAM" id="SSF53098">
    <property type="entry name" value="Ribonuclease H-like"/>
    <property type="match status" value="1"/>
</dbReference>
<dbReference type="GO" id="GO:0003824">
    <property type="term" value="F:catalytic activity"/>
    <property type="evidence" value="ECO:0007669"/>
    <property type="project" value="UniProtKB-KW"/>
</dbReference>
<comment type="caution">
    <text evidence="3">The sequence shown here is derived from an EMBL/GenBank/DDBJ whole genome shotgun (WGS) entry which is preliminary data.</text>
</comment>
<dbReference type="FunFam" id="1.10.340.70:FF:000001">
    <property type="entry name" value="Retrovirus-related Pol polyprotein from transposon gypsy-like Protein"/>
    <property type="match status" value="1"/>
</dbReference>
<reference evidence="3 4" key="1">
    <citation type="submission" date="2019-05" db="EMBL/GenBank/DDBJ databases">
        <title>Mikania micrantha, genome provides insights into the molecular mechanism of rapid growth.</title>
        <authorList>
            <person name="Liu B."/>
        </authorList>
    </citation>
    <scope>NUCLEOTIDE SEQUENCE [LARGE SCALE GENOMIC DNA]</scope>
    <source>
        <strain evidence="3">NLD-2019</strain>
        <tissue evidence="3">Leaf</tissue>
    </source>
</reference>
<dbReference type="PANTHER" id="PTHR37984:SF5">
    <property type="entry name" value="PROTEIN NYNRIN-LIKE"/>
    <property type="match status" value="1"/>
</dbReference>
<dbReference type="OrthoDB" id="2013610at2759"/>
<dbReference type="GO" id="GO:0015074">
    <property type="term" value="P:DNA integration"/>
    <property type="evidence" value="ECO:0007669"/>
    <property type="project" value="InterPro"/>
</dbReference>
<accession>A0A5N6M5Z8</accession>
<dbReference type="GO" id="GO:0003676">
    <property type="term" value="F:nucleic acid binding"/>
    <property type="evidence" value="ECO:0007669"/>
    <property type="project" value="InterPro"/>
</dbReference>
<dbReference type="Proteomes" id="UP000326396">
    <property type="component" value="Linkage Group LG7"/>
</dbReference>
<keyword evidence="1" id="KW-0511">Multifunctional enzyme</keyword>
<gene>
    <name evidence="3" type="ORF">E3N88_37224</name>
</gene>
<protein>
    <recommendedName>
        <fullName evidence="2">Integrase catalytic domain-containing protein</fullName>
    </recommendedName>
</protein>
<dbReference type="AlphaFoldDB" id="A0A5N6M5Z8"/>
<dbReference type="InterPro" id="IPR041577">
    <property type="entry name" value="RT_RNaseH_2"/>
</dbReference>
<dbReference type="InterPro" id="IPR001584">
    <property type="entry name" value="Integrase_cat-core"/>
</dbReference>
<dbReference type="Gene3D" id="3.10.20.370">
    <property type="match status" value="1"/>
</dbReference>
<dbReference type="InterPro" id="IPR050951">
    <property type="entry name" value="Retrovirus_Pol_polyprotein"/>
</dbReference>
<feature type="domain" description="Integrase catalytic" evidence="2">
    <location>
        <begin position="299"/>
        <end position="420"/>
    </location>
</feature>
<name>A0A5N6M5Z8_9ASTR</name>
<organism evidence="3 4">
    <name type="scientific">Mikania micrantha</name>
    <name type="common">bitter vine</name>
    <dbReference type="NCBI Taxonomy" id="192012"/>
    <lineage>
        <taxon>Eukaryota</taxon>
        <taxon>Viridiplantae</taxon>
        <taxon>Streptophyta</taxon>
        <taxon>Embryophyta</taxon>
        <taxon>Tracheophyta</taxon>
        <taxon>Spermatophyta</taxon>
        <taxon>Magnoliopsida</taxon>
        <taxon>eudicotyledons</taxon>
        <taxon>Gunneridae</taxon>
        <taxon>Pentapetalae</taxon>
        <taxon>asterids</taxon>
        <taxon>campanulids</taxon>
        <taxon>Asterales</taxon>
        <taxon>Asteraceae</taxon>
        <taxon>Asteroideae</taxon>
        <taxon>Heliantheae alliance</taxon>
        <taxon>Eupatorieae</taxon>
        <taxon>Mikania</taxon>
    </lineage>
</organism>
<dbReference type="Gene3D" id="3.30.70.270">
    <property type="match status" value="1"/>
</dbReference>
<dbReference type="InterPro" id="IPR043502">
    <property type="entry name" value="DNA/RNA_pol_sf"/>
</dbReference>
<evidence type="ECO:0000256" key="1">
    <source>
        <dbReference type="ARBA" id="ARBA00023268"/>
    </source>
</evidence>
<dbReference type="PANTHER" id="PTHR37984">
    <property type="entry name" value="PROTEIN CBG26694"/>
    <property type="match status" value="1"/>
</dbReference>
<dbReference type="FunFam" id="3.30.70.270:FF:000020">
    <property type="entry name" value="Transposon Tf2-6 polyprotein-like Protein"/>
    <property type="match status" value="1"/>
</dbReference>
<dbReference type="InterPro" id="IPR041588">
    <property type="entry name" value="Integrase_H2C2"/>
</dbReference>
<dbReference type="CDD" id="cd09274">
    <property type="entry name" value="RNase_HI_RT_Ty3"/>
    <property type="match status" value="1"/>
</dbReference>
<dbReference type="FunFam" id="3.10.20.370:FF:000001">
    <property type="entry name" value="Retrovirus-related Pol polyprotein from transposon 17.6-like protein"/>
    <property type="match status" value="1"/>
</dbReference>
<proteinExistence type="predicted"/>
<dbReference type="Pfam" id="PF17919">
    <property type="entry name" value="RT_RNaseH_2"/>
    <property type="match status" value="1"/>
</dbReference>